<name>A5DHE5_PICGU</name>
<dbReference type="RefSeq" id="XP_001484967.2">
    <property type="nucleotide sequence ID" value="XM_001484917.1"/>
</dbReference>
<comment type="similarity">
    <text evidence="1">Belongs to the NifU family.</text>
</comment>
<dbReference type="Pfam" id="PF01106">
    <property type="entry name" value="NifU"/>
    <property type="match status" value="1"/>
</dbReference>
<dbReference type="OMA" id="AIMEHYM"/>
<dbReference type="SUPFAM" id="SSF117916">
    <property type="entry name" value="Fe-S cluster assembly (FSCA) domain-like"/>
    <property type="match status" value="1"/>
</dbReference>
<dbReference type="InterPro" id="IPR034904">
    <property type="entry name" value="FSCA_dom_sf"/>
</dbReference>
<evidence type="ECO:0000313" key="4">
    <source>
        <dbReference type="Proteomes" id="UP000001997"/>
    </source>
</evidence>
<protein>
    <recommendedName>
        <fullName evidence="2">Scaffold protein Nfu/NifU N-terminal domain-containing protein</fullName>
    </recommendedName>
</protein>
<dbReference type="OrthoDB" id="565552at2759"/>
<dbReference type="STRING" id="294746.A5DHE5"/>
<dbReference type="InParanoid" id="A5DHE5"/>
<dbReference type="PANTHER" id="PTHR11178">
    <property type="entry name" value="IRON-SULFUR CLUSTER SCAFFOLD PROTEIN NFU-RELATED"/>
    <property type="match status" value="1"/>
</dbReference>
<dbReference type="SUPFAM" id="SSF110836">
    <property type="entry name" value="Hypothetical protein SAV1430"/>
    <property type="match status" value="1"/>
</dbReference>
<organism evidence="3 4">
    <name type="scientific">Meyerozyma guilliermondii (strain ATCC 6260 / CBS 566 / DSM 6381 / JCM 1539 / NBRC 10279 / NRRL Y-324)</name>
    <name type="common">Yeast</name>
    <name type="synonym">Candida guilliermondii</name>
    <dbReference type="NCBI Taxonomy" id="294746"/>
    <lineage>
        <taxon>Eukaryota</taxon>
        <taxon>Fungi</taxon>
        <taxon>Dikarya</taxon>
        <taxon>Ascomycota</taxon>
        <taxon>Saccharomycotina</taxon>
        <taxon>Pichiomycetes</taxon>
        <taxon>Debaryomycetaceae</taxon>
        <taxon>Meyerozyma</taxon>
    </lineage>
</organism>
<dbReference type="EMBL" id="CH408157">
    <property type="protein sequence ID" value="EDK38598.2"/>
    <property type="molecule type" value="Genomic_DNA"/>
</dbReference>
<dbReference type="AlphaFoldDB" id="A5DHE5"/>
<dbReference type="GeneID" id="5127039"/>
<dbReference type="FunCoup" id="A5DHE5">
    <property type="interactions" value="340"/>
</dbReference>
<keyword evidence="4" id="KW-1185">Reference proteome</keyword>
<dbReference type="eggNOG" id="KOG2358">
    <property type="taxonomic scope" value="Eukaryota"/>
</dbReference>
<dbReference type="GO" id="GO:0005506">
    <property type="term" value="F:iron ion binding"/>
    <property type="evidence" value="ECO:0007669"/>
    <property type="project" value="InterPro"/>
</dbReference>
<gene>
    <name evidence="3" type="ORF">PGUG_02696</name>
</gene>
<dbReference type="Gene3D" id="3.30.1370.70">
    <property type="entry name" value="Scaffold protein Nfu/NifU, N-terminal domain"/>
    <property type="match status" value="1"/>
</dbReference>
<dbReference type="KEGG" id="pgu:PGUG_02696"/>
<evidence type="ECO:0000259" key="2">
    <source>
        <dbReference type="SMART" id="SM00932"/>
    </source>
</evidence>
<dbReference type="VEuPathDB" id="FungiDB:PGUG_02696"/>
<dbReference type="InterPro" id="IPR001075">
    <property type="entry name" value="NIF_FeS_clus_asmbl_NifU_C"/>
</dbReference>
<dbReference type="InterPro" id="IPR035433">
    <property type="entry name" value="NFU1-like"/>
</dbReference>
<dbReference type="GO" id="GO:0051536">
    <property type="term" value="F:iron-sulfur cluster binding"/>
    <property type="evidence" value="ECO:0007669"/>
    <property type="project" value="InterPro"/>
</dbReference>
<dbReference type="PANTHER" id="PTHR11178:SF1">
    <property type="entry name" value="NFU1 IRON-SULFUR CLUSTER SCAFFOLD HOMOLOG, MITOCHONDRIAL"/>
    <property type="match status" value="1"/>
</dbReference>
<dbReference type="Gene3D" id="3.30.300.130">
    <property type="entry name" value="Fe-S cluster assembly (FSCA)"/>
    <property type="match status" value="1"/>
</dbReference>
<feature type="domain" description="Scaffold protein Nfu/NifU N-terminal" evidence="2">
    <location>
        <begin position="22"/>
        <end position="110"/>
    </location>
</feature>
<dbReference type="FunFam" id="3.30.300.130:FF:000001">
    <property type="entry name" value="NFU1 iron-sulfur cluster scaffold"/>
    <property type="match status" value="1"/>
</dbReference>
<dbReference type="SMART" id="SM00932">
    <property type="entry name" value="Nfu_N"/>
    <property type="match status" value="1"/>
</dbReference>
<dbReference type="InterPro" id="IPR014824">
    <property type="entry name" value="Nfu/NifU_N"/>
</dbReference>
<evidence type="ECO:0000256" key="1">
    <source>
        <dbReference type="ARBA" id="ARBA00006420"/>
    </source>
</evidence>
<dbReference type="InterPro" id="IPR036498">
    <property type="entry name" value="Nfu/NifU_N_sf"/>
</dbReference>
<dbReference type="PIRSF" id="PIRSF036773">
    <property type="entry name" value="HIRIP5"/>
    <property type="match status" value="1"/>
</dbReference>
<dbReference type="HOGENOM" id="CLU_060555_0_2_1"/>
<dbReference type="GO" id="GO:0005759">
    <property type="term" value="C:mitochondrial matrix"/>
    <property type="evidence" value="ECO:0007669"/>
    <property type="project" value="EnsemblFungi"/>
</dbReference>
<accession>A5DHE5</accession>
<evidence type="ECO:0000313" key="3">
    <source>
        <dbReference type="EMBL" id="EDK38598.2"/>
    </source>
</evidence>
<dbReference type="GO" id="GO:0044572">
    <property type="term" value="P:[4Fe-4S] cluster assembly"/>
    <property type="evidence" value="ECO:0007669"/>
    <property type="project" value="EnsemblFungi"/>
</dbReference>
<reference evidence="3 4" key="1">
    <citation type="journal article" date="2009" name="Nature">
        <title>Evolution of pathogenicity and sexual reproduction in eight Candida genomes.</title>
        <authorList>
            <person name="Butler G."/>
            <person name="Rasmussen M.D."/>
            <person name="Lin M.F."/>
            <person name="Santos M.A."/>
            <person name="Sakthikumar S."/>
            <person name="Munro C.A."/>
            <person name="Rheinbay E."/>
            <person name="Grabherr M."/>
            <person name="Forche A."/>
            <person name="Reedy J.L."/>
            <person name="Agrafioti I."/>
            <person name="Arnaud M.B."/>
            <person name="Bates S."/>
            <person name="Brown A.J."/>
            <person name="Brunke S."/>
            <person name="Costanzo M.C."/>
            <person name="Fitzpatrick D.A."/>
            <person name="de Groot P.W."/>
            <person name="Harris D."/>
            <person name="Hoyer L.L."/>
            <person name="Hube B."/>
            <person name="Klis F.M."/>
            <person name="Kodira C."/>
            <person name="Lennard N."/>
            <person name="Logue M.E."/>
            <person name="Martin R."/>
            <person name="Neiman A.M."/>
            <person name="Nikolaou E."/>
            <person name="Quail M.A."/>
            <person name="Quinn J."/>
            <person name="Santos M.C."/>
            <person name="Schmitzberger F.F."/>
            <person name="Sherlock G."/>
            <person name="Shah P."/>
            <person name="Silverstein K.A."/>
            <person name="Skrzypek M.S."/>
            <person name="Soll D."/>
            <person name="Staggs R."/>
            <person name="Stansfield I."/>
            <person name="Stumpf M.P."/>
            <person name="Sudbery P.E."/>
            <person name="Srikantha T."/>
            <person name="Zeng Q."/>
            <person name="Berman J."/>
            <person name="Berriman M."/>
            <person name="Heitman J."/>
            <person name="Gow N.A."/>
            <person name="Lorenz M.C."/>
            <person name="Birren B.W."/>
            <person name="Kellis M."/>
            <person name="Cuomo C.A."/>
        </authorList>
    </citation>
    <scope>NUCLEOTIDE SEQUENCE [LARGE SCALE GENOMIC DNA]</scope>
    <source>
        <strain evidence="4">ATCC 6260 / CBS 566 / DSM 6381 / JCM 1539 / NBRC 10279 / NRRL Y-324</strain>
    </source>
</reference>
<dbReference type="Pfam" id="PF08712">
    <property type="entry name" value="Nfu_N"/>
    <property type="match status" value="1"/>
</dbReference>
<proteinExistence type="inferred from homology"/>
<dbReference type="Proteomes" id="UP000001997">
    <property type="component" value="Unassembled WGS sequence"/>
</dbReference>
<sequence length="244" mass="27464">MTVIRSLNKFSTPKVFARFLTFQTLSTPNENALKFVSPTKIVPMENKTFEFTSSLQAVHSPLALKLFKLPGVRSVMLGPDFLTVNKQDHVNWAHLRPEVSSLLDKFLTEKQEPVITKELIEATEKEAAEADADDSEIVSMIKELIETRIRPAIQDDGGDIEYKAFDEETGTVFLKLQGACKSCSASEDTLKHGIESMLKHYVEEVQEVEQILDPEEEIALKEFERLEQNLKSKKNAEASPPPSL</sequence>
<dbReference type="FunFam" id="3.30.1370.70:FF:000004">
    <property type="entry name" value="HIRA-interacting protein 5, putative"/>
    <property type="match status" value="1"/>
</dbReference>